<name>A0A285QFL7_9SPHN</name>
<dbReference type="Gene3D" id="3.40.50.2300">
    <property type="match status" value="1"/>
</dbReference>
<dbReference type="PANTHER" id="PTHR44591">
    <property type="entry name" value="STRESS RESPONSE REGULATOR PROTEIN 1"/>
    <property type="match status" value="1"/>
</dbReference>
<dbReference type="SMART" id="SM00448">
    <property type="entry name" value="REC"/>
    <property type="match status" value="1"/>
</dbReference>
<evidence type="ECO:0000313" key="5">
    <source>
        <dbReference type="Proteomes" id="UP000219494"/>
    </source>
</evidence>
<dbReference type="GO" id="GO:0000160">
    <property type="term" value="P:phosphorelay signal transduction system"/>
    <property type="evidence" value="ECO:0007669"/>
    <property type="project" value="InterPro"/>
</dbReference>
<evidence type="ECO:0000313" key="4">
    <source>
        <dbReference type="EMBL" id="SOB80720.1"/>
    </source>
</evidence>
<dbReference type="InterPro" id="IPR001789">
    <property type="entry name" value="Sig_transdc_resp-reg_receiver"/>
</dbReference>
<dbReference type="PANTHER" id="PTHR44591:SF3">
    <property type="entry name" value="RESPONSE REGULATORY DOMAIN-CONTAINING PROTEIN"/>
    <property type="match status" value="1"/>
</dbReference>
<dbReference type="InterPro" id="IPR050595">
    <property type="entry name" value="Bact_response_regulator"/>
</dbReference>
<reference evidence="4 5" key="1">
    <citation type="submission" date="2017-07" db="EMBL/GenBank/DDBJ databases">
        <authorList>
            <person name="Sun Z.S."/>
            <person name="Albrecht U."/>
            <person name="Echele G."/>
            <person name="Lee C.C."/>
        </authorList>
    </citation>
    <scope>NUCLEOTIDE SEQUENCE [LARGE SCALE GENOMIC DNA]</scope>
    <source>
        <strain evidence="4 5">CGMCC 1.12672</strain>
    </source>
</reference>
<dbReference type="AlphaFoldDB" id="A0A285QFL7"/>
<proteinExistence type="predicted"/>
<keyword evidence="5" id="KW-1185">Reference proteome</keyword>
<dbReference type="PROSITE" id="PS50110">
    <property type="entry name" value="RESPONSE_REGULATORY"/>
    <property type="match status" value="1"/>
</dbReference>
<keyword evidence="1 2" id="KW-0597">Phosphoprotein</keyword>
<dbReference type="SUPFAM" id="SSF52172">
    <property type="entry name" value="CheY-like"/>
    <property type="match status" value="1"/>
</dbReference>
<organism evidence="4 5">
    <name type="scientific">Sphingomonas guangdongensis</name>
    <dbReference type="NCBI Taxonomy" id="1141890"/>
    <lineage>
        <taxon>Bacteria</taxon>
        <taxon>Pseudomonadati</taxon>
        <taxon>Pseudomonadota</taxon>
        <taxon>Alphaproteobacteria</taxon>
        <taxon>Sphingomonadales</taxon>
        <taxon>Sphingomonadaceae</taxon>
        <taxon>Sphingomonas</taxon>
    </lineage>
</organism>
<dbReference type="Pfam" id="PF00072">
    <property type="entry name" value="Response_reg"/>
    <property type="match status" value="1"/>
</dbReference>
<evidence type="ECO:0000256" key="1">
    <source>
        <dbReference type="ARBA" id="ARBA00022553"/>
    </source>
</evidence>
<gene>
    <name evidence="4" type="ORF">SAMN06297144_1205</name>
</gene>
<dbReference type="OrthoDB" id="9800897at2"/>
<evidence type="ECO:0000259" key="3">
    <source>
        <dbReference type="PROSITE" id="PS50110"/>
    </source>
</evidence>
<dbReference type="EMBL" id="OBMI01000001">
    <property type="protein sequence ID" value="SOB80720.1"/>
    <property type="molecule type" value="Genomic_DNA"/>
</dbReference>
<dbReference type="InterPro" id="IPR011006">
    <property type="entry name" value="CheY-like_superfamily"/>
</dbReference>
<dbReference type="Proteomes" id="UP000219494">
    <property type="component" value="Unassembled WGS sequence"/>
</dbReference>
<feature type="modified residue" description="4-aspartylphosphate" evidence="2">
    <location>
        <position position="88"/>
    </location>
</feature>
<accession>A0A285QFL7</accession>
<sequence>MRNGPIGCDRCGSNWGCHKQSAAVRTRPVDDDRTRDLRILCVDDDPDIRLIVELSLHLDPDMRAITVGSAVEALSVLEEQTFDVVLLDALMPELDGLGLLERMLRGEGGPPTPVVFLTADALRRSRYDRAGVLGVISKPFDPMKLAEVVRALVTNVGSTRVVGY</sequence>
<feature type="domain" description="Response regulatory" evidence="3">
    <location>
        <begin position="38"/>
        <end position="153"/>
    </location>
</feature>
<protein>
    <submittedName>
        <fullName evidence="4">Response regulator receiver domain-containing protein</fullName>
    </submittedName>
</protein>
<evidence type="ECO:0000256" key="2">
    <source>
        <dbReference type="PROSITE-ProRule" id="PRU00169"/>
    </source>
</evidence>